<dbReference type="SUPFAM" id="SSF55874">
    <property type="entry name" value="ATPase domain of HSP90 chaperone/DNA topoisomerase II/histidine kinase"/>
    <property type="match status" value="1"/>
</dbReference>
<evidence type="ECO:0000259" key="2">
    <source>
        <dbReference type="Pfam" id="PF13581"/>
    </source>
</evidence>
<sequence>MSTSDNTGRHRRGAGIAGSEGFEHAALFVDDDAQFVAGVVEHVREGLDAEDAVVIALPSEHLSPIREALGADARSVVLQDVRRLGPNPARLVPLLHQFAADHPGRRVRAVGGGLWPDRPADERAAYLQHDALTNVAFADRPVTMLCPYDTRSLDPDTAADVRAAHPLLVEDGAPVPNLTYADPAKLAETVLGPLTEPPDLGETLVYAAPHGPRAVRGAVADHARAAGLATERVADLCLAVHEVAVNTVVHTDGPGILSLWHTEDRVVAEIQDSGYVADPLVGRHPPADADGRGYGLYLTHRLCDLVRLHSSEDGGTTVRMTMYLDGPPR</sequence>
<evidence type="ECO:0000259" key="3">
    <source>
        <dbReference type="Pfam" id="PF14417"/>
    </source>
</evidence>
<dbReference type="InterPro" id="IPR050267">
    <property type="entry name" value="Anti-sigma-factor_SerPK"/>
</dbReference>
<dbReference type="Pfam" id="PF13581">
    <property type="entry name" value="HATPase_c_2"/>
    <property type="match status" value="1"/>
</dbReference>
<dbReference type="PANTHER" id="PTHR35526">
    <property type="entry name" value="ANTI-SIGMA-F FACTOR RSBW-RELATED"/>
    <property type="match status" value="1"/>
</dbReference>
<keyword evidence="4" id="KW-0808">Transferase</keyword>
<evidence type="ECO:0000313" key="5">
    <source>
        <dbReference type="Proteomes" id="UP001369736"/>
    </source>
</evidence>
<protein>
    <submittedName>
        <fullName evidence="4">Sensor histidine kinase</fullName>
    </submittedName>
</protein>
<dbReference type="Proteomes" id="UP001369736">
    <property type="component" value="Unassembled WGS sequence"/>
</dbReference>
<feature type="domain" description="MEDS" evidence="3">
    <location>
        <begin position="24"/>
        <end position="166"/>
    </location>
</feature>
<feature type="domain" description="Histidine kinase/HSP90-like ATPase" evidence="2">
    <location>
        <begin position="213"/>
        <end position="321"/>
    </location>
</feature>
<dbReference type="InterPro" id="IPR036890">
    <property type="entry name" value="HATPase_C_sf"/>
</dbReference>
<proteinExistence type="predicted"/>
<gene>
    <name evidence="4" type="ORF">WCD58_17450</name>
</gene>
<accession>A0ABU8M937</accession>
<organism evidence="4 5">
    <name type="scientific">Actinomycetospora flava</name>
    <dbReference type="NCBI Taxonomy" id="3129232"/>
    <lineage>
        <taxon>Bacteria</taxon>
        <taxon>Bacillati</taxon>
        <taxon>Actinomycetota</taxon>
        <taxon>Actinomycetes</taxon>
        <taxon>Pseudonocardiales</taxon>
        <taxon>Pseudonocardiaceae</taxon>
        <taxon>Actinomycetospora</taxon>
    </lineage>
</organism>
<dbReference type="NCBIfam" id="NF041045">
    <property type="entry name" value="RsbA_anti_sig"/>
    <property type="match status" value="1"/>
</dbReference>
<name>A0ABU8M937_9PSEU</name>
<dbReference type="InterPro" id="IPR047718">
    <property type="entry name" value="RsbA-like_anti_sig"/>
</dbReference>
<keyword evidence="1" id="KW-0723">Serine/threonine-protein kinase</keyword>
<dbReference type="PANTHER" id="PTHR35526:SF3">
    <property type="entry name" value="ANTI-SIGMA-F FACTOR RSBW"/>
    <property type="match status" value="1"/>
</dbReference>
<evidence type="ECO:0000313" key="4">
    <source>
        <dbReference type="EMBL" id="MEJ2862958.1"/>
    </source>
</evidence>
<comment type="caution">
    <text evidence="4">The sequence shown here is derived from an EMBL/GenBank/DDBJ whole genome shotgun (WGS) entry which is preliminary data.</text>
</comment>
<keyword evidence="5" id="KW-1185">Reference proteome</keyword>
<dbReference type="GO" id="GO:0016301">
    <property type="term" value="F:kinase activity"/>
    <property type="evidence" value="ECO:0007669"/>
    <property type="project" value="UniProtKB-KW"/>
</dbReference>
<dbReference type="EMBL" id="JBBEGM010000007">
    <property type="protein sequence ID" value="MEJ2862958.1"/>
    <property type="molecule type" value="Genomic_DNA"/>
</dbReference>
<dbReference type="CDD" id="cd16936">
    <property type="entry name" value="HATPase_RsbW-like"/>
    <property type="match status" value="1"/>
</dbReference>
<dbReference type="InterPro" id="IPR025847">
    <property type="entry name" value="MEDS_domain"/>
</dbReference>
<evidence type="ECO:0000256" key="1">
    <source>
        <dbReference type="ARBA" id="ARBA00022527"/>
    </source>
</evidence>
<dbReference type="RefSeq" id="WP_337704328.1">
    <property type="nucleotide sequence ID" value="NZ_JBBEGM010000007.1"/>
</dbReference>
<dbReference type="Gene3D" id="3.30.565.10">
    <property type="entry name" value="Histidine kinase-like ATPase, C-terminal domain"/>
    <property type="match status" value="1"/>
</dbReference>
<dbReference type="InterPro" id="IPR003594">
    <property type="entry name" value="HATPase_dom"/>
</dbReference>
<keyword evidence="4" id="KW-0418">Kinase</keyword>
<dbReference type="Pfam" id="PF14417">
    <property type="entry name" value="MEDS"/>
    <property type="match status" value="1"/>
</dbReference>
<reference evidence="4 5" key="1">
    <citation type="submission" date="2024-03" db="EMBL/GenBank/DDBJ databases">
        <title>Actinomycetospora sp. OC33-EN07, a novel actinomycete isolated from wild orchid (Aerides multiflora).</title>
        <authorList>
            <person name="Suriyachadkun C."/>
        </authorList>
    </citation>
    <scope>NUCLEOTIDE SEQUENCE [LARGE SCALE GENOMIC DNA]</scope>
    <source>
        <strain evidence="4 5">OC33-EN07</strain>
    </source>
</reference>